<dbReference type="EMBL" id="WMIG01000008">
    <property type="protein sequence ID" value="MTH60465.1"/>
    <property type="molecule type" value="Genomic_DNA"/>
</dbReference>
<name>A0A844HQN6_9RHOB</name>
<evidence type="ECO:0000313" key="5">
    <source>
        <dbReference type="EMBL" id="MTH60465.1"/>
    </source>
</evidence>
<dbReference type="PANTHER" id="PTHR35038">
    <property type="entry name" value="DISSIMILATORY SULFITE REDUCTASE SIRA"/>
    <property type="match status" value="1"/>
</dbReference>
<comment type="caution">
    <text evidence="5">The sequence shown here is derived from an EMBL/GenBank/DDBJ whole genome shotgun (WGS) entry which is preliminary data.</text>
</comment>
<keyword evidence="3" id="KW-1133">Transmembrane helix</keyword>
<keyword evidence="1" id="KW-0732">Signal</keyword>
<feature type="compositionally biased region" description="Basic and acidic residues" evidence="2">
    <location>
        <begin position="10"/>
        <end position="19"/>
    </location>
</feature>
<dbReference type="InterPro" id="IPR023155">
    <property type="entry name" value="Cyt_c-552/4"/>
</dbReference>
<dbReference type="SUPFAM" id="SSF48695">
    <property type="entry name" value="Multiheme cytochromes"/>
    <property type="match status" value="1"/>
</dbReference>
<evidence type="ECO:0000313" key="6">
    <source>
        <dbReference type="Proteomes" id="UP000449846"/>
    </source>
</evidence>
<dbReference type="InterPro" id="IPR036280">
    <property type="entry name" value="Multihaem_cyt_sf"/>
</dbReference>
<keyword evidence="3" id="KW-0812">Transmembrane</keyword>
<keyword evidence="3" id="KW-0472">Membrane</keyword>
<reference evidence="5 6" key="1">
    <citation type="submission" date="2019-11" db="EMBL/GenBank/DDBJ databases">
        <authorList>
            <person name="Dong K."/>
        </authorList>
    </citation>
    <scope>NUCLEOTIDE SEQUENCE [LARGE SCALE GENOMIC DNA]</scope>
    <source>
        <strain evidence="5 6">NBRC 112902</strain>
    </source>
</reference>
<evidence type="ECO:0000256" key="1">
    <source>
        <dbReference type="ARBA" id="ARBA00022729"/>
    </source>
</evidence>
<protein>
    <recommendedName>
        <fullName evidence="4">Cytochrome c-552/4 domain-containing protein</fullName>
    </recommendedName>
</protein>
<feature type="region of interest" description="Disordered" evidence="2">
    <location>
        <begin position="1"/>
        <end position="35"/>
    </location>
</feature>
<dbReference type="AlphaFoldDB" id="A0A844HQN6"/>
<gene>
    <name evidence="5" type="ORF">GL300_14710</name>
</gene>
<dbReference type="OrthoDB" id="9814800at2"/>
<feature type="domain" description="Cytochrome c-552/4" evidence="4">
    <location>
        <begin position="156"/>
        <end position="238"/>
    </location>
</feature>
<feature type="transmembrane region" description="Helical" evidence="3">
    <location>
        <begin position="80"/>
        <end position="100"/>
    </location>
</feature>
<evidence type="ECO:0000259" key="4">
    <source>
        <dbReference type="Pfam" id="PF13435"/>
    </source>
</evidence>
<dbReference type="Pfam" id="PF13435">
    <property type="entry name" value="Cytochrome_C554"/>
    <property type="match status" value="1"/>
</dbReference>
<evidence type="ECO:0000256" key="2">
    <source>
        <dbReference type="SAM" id="MobiDB-lite"/>
    </source>
</evidence>
<accession>A0A844HQN6</accession>
<organism evidence="5 6">
    <name type="scientific">Paracoccus litorisediminis</name>
    <dbReference type="NCBI Taxonomy" id="2006130"/>
    <lineage>
        <taxon>Bacteria</taxon>
        <taxon>Pseudomonadati</taxon>
        <taxon>Pseudomonadota</taxon>
        <taxon>Alphaproteobacteria</taxon>
        <taxon>Rhodobacterales</taxon>
        <taxon>Paracoccaceae</taxon>
        <taxon>Paracoccus</taxon>
    </lineage>
</organism>
<sequence length="580" mass="62492">MGFAGRHGAGRPDRPDHEPAGSSMAGGQAVAARTRTDRNPVAAAFLGRMADPAGADPASGDAALGMGAVMKIKTQLRYHARPLLAALLVAVTALAAYAALAPRPAPVGVAATDVPFYRLPFGPDDTGQERLFWPSRIRSASGAFSDPTRLPSAADCASCHQQEFHEWAGSLHAIADRDLIYEATVDANVDSVRNPEQGRFCEGCHAPNEMLTGRVNRFVSVQPADALTEGVTCITCHTAIHAQPETGNGAITLAYNRAEYDQDGLTNAALLANPRDHLAAYGAPDTTALMKSSDLCGACHVEIYDHSMSKARSPQVAQSTFLEWRDSWYGQQGVTCQACHMADDPAAQVMAIRNGDLSGPKRFSHRFVGANHLLTDTGMGDTLDVLRGGALPGVSRDLNRDTLTEQARQTEALLRAAAGLELRDQQRRGDTLHLAVAVQNLGAGHNLPTGVNDQKHMWLELTLTDAQGRTLYRSGGPDEAETVAWIEHFQDSKGRRITDHLTFSTAEVNWVRRPIPAKGEDVATYDIPLDGAAQGPLHLTARLEYRVALPDLLYRNLRREMAVPPFTLAELSTDLTDNQP</sequence>
<proteinExistence type="predicted"/>
<dbReference type="Proteomes" id="UP000449846">
    <property type="component" value="Unassembled WGS sequence"/>
</dbReference>
<dbReference type="Gene3D" id="1.10.1130.10">
    <property type="entry name" value="Flavocytochrome C3, Chain A"/>
    <property type="match status" value="1"/>
</dbReference>
<evidence type="ECO:0000256" key="3">
    <source>
        <dbReference type="SAM" id="Phobius"/>
    </source>
</evidence>
<dbReference type="InterPro" id="IPR051829">
    <property type="entry name" value="Multiheme_Cytochr_ET"/>
</dbReference>
<keyword evidence="6" id="KW-1185">Reference proteome</keyword>